<dbReference type="AlphaFoldDB" id="A0A2W1LDC7"/>
<protein>
    <submittedName>
        <fullName evidence="1">Uncharacterized protein</fullName>
    </submittedName>
</protein>
<proteinExistence type="predicted"/>
<evidence type="ECO:0000313" key="2">
    <source>
        <dbReference type="Proteomes" id="UP000249522"/>
    </source>
</evidence>
<accession>A0A2W1LDC7</accession>
<evidence type="ECO:0000313" key="1">
    <source>
        <dbReference type="EMBL" id="PZD96659.1"/>
    </source>
</evidence>
<dbReference type="Proteomes" id="UP000249522">
    <property type="component" value="Unassembled WGS sequence"/>
</dbReference>
<name>A0A2W1LDC7_9BACL</name>
<reference evidence="1 2" key="1">
    <citation type="submission" date="2018-06" db="EMBL/GenBank/DDBJ databases">
        <title>Paenibacillus imtechensis sp. nov.</title>
        <authorList>
            <person name="Pinnaka A.K."/>
            <person name="Singh H."/>
            <person name="Kaur M."/>
        </authorList>
    </citation>
    <scope>NUCLEOTIDE SEQUENCE [LARGE SCALE GENOMIC DNA]</scope>
    <source>
        <strain evidence="1 2">SMB1</strain>
    </source>
</reference>
<organism evidence="1 2">
    <name type="scientific">Paenibacillus sambharensis</name>
    <dbReference type="NCBI Taxonomy" id="1803190"/>
    <lineage>
        <taxon>Bacteria</taxon>
        <taxon>Bacillati</taxon>
        <taxon>Bacillota</taxon>
        <taxon>Bacilli</taxon>
        <taxon>Bacillales</taxon>
        <taxon>Paenibacillaceae</taxon>
        <taxon>Paenibacillus</taxon>
    </lineage>
</organism>
<keyword evidence="2" id="KW-1185">Reference proteome</keyword>
<comment type="caution">
    <text evidence="1">The sequence shown here is derived from an EMBL/GenBank/DDBJ whole genome shotgun (WGS) entry which is preliminary data.</text>
</comment>
<dbReference type="EMBL" id="QKRB01000036">
    <property type="protein sequence ID" value="PZD96659.1"/>
    <property type="molecule type" value="Genomic_DNA"/>
</dbReference>
<gene>
    <name evidence="1" type="ORF">DNH61_05495</name>
</gene>
<sequence>MDCFAIVDEMIKEFDISREEAILRLNLHWGTEDLPDSVFEYYSPLEMAQMIYFGPEKQWWRKDNKTALTPRTLK</sequence>